<comment type="caution">
    <text evidence="8">The sequence shown here is derived from an EMBL/GenBank/DDBJ whole genome shotgun (WGS) entry which is preliminary data.</text>
</comment>
<dbReference type="InterPro" id="IPR003661">
    <property type="entry name" value="HisK_dim/P_dom"/>
</dbReference>
<dbReference type="InterPro" id="IPR036890">
    <property type="entry name" value="HATPase_C_sf"/>
</dbReference>
<dbReference type="EMBL" id="AQPH01000014">
    <property type="protein sequence ID" value="EPY02471.1"/>
    <property type="molecule type" value="Genomic_DNA"/>
</dbReference>
<accession>S9TJM7</accession>
<organism evidence="8 9">
    <name type="scientific">Magnetospirillum fulvum MGU-K5</name>
    <dbReference type="NCBI Taxonomy" id="1316936"/>
    <lineage>
        <taxon>Bacteria</taxon>
        <taxon>Pseudomonadati</taxon>
        <taxon>Pseudomonadota</taxon>
        <taxon>Alphaproteobacteria</taxon>
        <taxon>Rhodospirillales</taxon>
        <taxon>Rhodospirillaceae</taxon>
        <taxon>Magnetospirillum</taxon>
    </lineage>
</organism>
<dbReference type="SUPFAM" id="SSF47384">
    <property type="entry name" value="Homodimeric domain of signal transducing histidine kinase"/>
    <property type="match status" value="1"/>
</dbReference>
<dbReference type="InterPro" id="IPR003018">
    <property type="entry name" value="GAF"/>
</dbReference>
<dbReference type="Gene3D" id="3.30.565.10">
    <property type="entry name" value="Histidine kinase-like ATPase, C-terminal domain"/>
    <property type="match status" value="1"/>
</dbReference>
<dbReference type="PANTHER" id="PTHR43304:SF1">
    <property type="entry name" value="PAC DOMAIN-CONTAINING PROTEIN"/>
    <property type="match status" value="1"/>
</dbReference>
<feature type="domain" description="Histidine kinase" evidence="7">
    <location>
        <begin position="264"/>
        <end position="479"/>
    </location>
</feature>
<name>S9TJM7_MAGFU</name>
<dbReference type="InterPro" id="IPR029016">
    <property type="entry name" value="GAF-like_dom_sf"/>
</dbReference>
<evidence type="ECO:0000313" key="8">
    <source>
        <dbReference type="EMBL" id="EPY02471.1"/>
    </source>
</evidence>
<dbReference type="GO" id="GO:0000155">
    <property type="term" value="F:phosphorelay sensor kinase activity"/>
    <property type="evidence" value="ECO:0007669"/>
    <property type="project" value="InterPro"/>
</dbReference>
<dbReference type="InterPro" id="IPR004358">
    <property type="entry name" value="Sig_transdc_His_kin-like_C"/>
</dbReference>
<dbReference type="PANTHER" id="PTHR43304">
    <property type="entry name" value="PHYTOCHROME-LIKE PROTEIN CPH1"/>
    <property type="match status" value="1"/>
</dbReference>
<dbReference type="SUPFAM" id="SSF55785">
    <property type="entry name" value="PYP-like sensor domain (PAS domain)"/>
    <property type="match status" value="1"/>
</dbReference>
<dbReference type="SMART" id="SM00086">
    <property type="entry name" value="PAC"/>
    <property type="match status" value="1"/>
</dbReference>
<evidence type="ECO:0000256" key="3">
    <source>
        <dbReference type="ARBA" id="ARBA00022553"/>
    </source>
</evidence>
<reference evidence="8 9" key="1">
    <citation type="submission" date="2013-04" db="EMBL/GenBank/DDBJ databases">
        <authorList>
            <person name="Kuznetsov B."/>
            <person name="Ivanovsky R."/>
        </authorList>
    </citation>
    <scope>NUCLEOTIDE SEQUENCE [LARGE SCALE GENOMIC DNA]</scope>
    <source>
        <strain evidence="8 9">MGU-K5</strain>
    </source>
</reference>
<dbReference type="Gene3D" id="3.30.450.40">
    <property type="match status" value="1"/>
</dbReference>
<evidence type="ECO:0000256" key="4">
    <source>
        <dbReference type="ARBA" id="ARBA00022679"/>
    </source>
</evidence>
<evidence type="ECO:0000256" key="2">
    <source>
        <dbReference type="ARBA" id="ARBA00012438"/>
    </source>
</evidence>
<dbReference type="Pfam" id="PF00512">
    <property type="entry name" value="HisKA"/>
    <property type="match status" value="1"/>
</dbReference>
<evidence type="ECO:0000256" key="1">
    <source>
        <dbReference type="ARBA" id="ARBA00000085"/>
    </source>
</evidence>
<gene>
    <name evidence="8" type="ORF">K678_05743</name>
</gene>
<feature type="region of interest" description="Disordered" evidence="6">
    <location>
        <begin position="1"/>
        <end position="23"/>
    </location>
</feature>
<dbReference type="SUPFAM" id="SSF55874">
    <property type="entry name" value="ATPase domain of HSP90 chaperone/DNA topoisomerase II/histidine kinase"/>
    <property type="match status" value="1"/>
</dbReference>
<dbReference type="SMART" id="SM00388">
    <property type="entry name" value="HisKA"/>
    <property type="match status" value="1"/>
</dbReference>
<dbReference type="AlphaFoldDB" id="S9TJM7"/>
<dbReference type="InterPro" id="IPR036097">
    <property type="entry name" value="HisK_dim/P_sf"/>
</dbReference>
<dbReference type="InterPro" id="IPR005467">
    <property type="entry name" value="His_kinase_dom"/>
</dbReference>
<dbReference type="eggNOG" id="COG4251">
    <property type="taxonomic scope" value="Bacteria"/>
</dbReference>
<dbReference type="Gene3D" id="3.30.450.20">
    <property type="entry name" value="PAS domain"/>
    <property type="match status" value="1"/>
</dbReference>
<evidence type="ECO:0000256" key="6">
    <source>
        <dbReference type="SAM" id="MobiDB-lite"/>
    </source>
</evidence>
<sequence>MDSVPADLKRAEDEGGVTFETEHRRKDGSVFPVEVSSRVVEIKGTRCAVSIVRDITEMKAAAARIAGMNCLFQTVTAAHQALLHSSSDDEVFAGICSVATAFGLKMAWVGLVDGNEVTPVRWSGNGSEYLAGIMIRVDPDDPRSWGPTGKAIRLGVPVVCNDFQNDPQTAPWHERGRAYGWGASAAFPLFRRSRTCGAFTIYSDRPDFFGPDEVNLLEDLAGNISFRLDQIDIRNENRELEGILQKSLQSLLDVNIELERFAEIYSHDLQEPVRNVVSFTQFLERRLSGKLDAETQSLLKTIVEAAMRIRQLNFDLLEFSRSRHSQTALACVDSETAVQYACGELETSLEQAGGQIRLHQPLPQVLGNEAELRQVFINLLSNAIKFASPMRPLTIDVSATPESGGWHFTIQDNGIGIEDQYLDKVFTVFFRLHALPEYPGSGVGLAITRKIIDRHDGRIWIESRYGVGTSVHFWLHAVK</sequence>
<dbReference type="Pfam" id="PF13185">
    <property type="entry name" value="GAF_2"/>
    <property type="match status" value="1"/>
</dbReference>
<dbReference type="NCBIfam" id="TIGR00229">
    <property type="entry name" value="sensory_box"/>
    <property type="match status" value="1"/>
</dbReference>
<dbReference type="SMART" id="SM00065">
    <property type="entry name" value="GAF"/>
    <property type="match status" value="1"/>
</dbReference>
<dbReference type="Gene3D" id="1.10.287.130">
    <property type="match status" value="1"/>
</dbReference>
<dbReference type="SMART" id="SM00387">
    <property type="entry name" value="HATPase_c"/>
    <property type="match status" value="1"/>
</dbReference>
<keyword evidence="4" id="KW-0808">Transferase</keyword>
<evidence type="ECO:0000313" key="9">
    <source>
        <dbReference type="Proteomes" id="UP000015350"/>
    </source>
</evidence>
<keyword evidence="5 8" id="KW-0418">Kinase</keyword>
<keyword evidence="3" id="KW-0597">Phosphoprotein</keyword>
<dbReference type="STRING" id="1316936.K678_05743"/>
<dbReference type="InterPro" id="IPR003594">
    <property type="entry name" value="HATPase_dom"/>
</dbReference>
<evidence type="ECO:0000259" key="7">
    <source>
        <dbReference type="PROSITE" id="PS50109"/>
    </source>
</evidence>
<dbReference type="InterPro" id="IPR000014">
    <property type="entry name" value="PAS"/>
</dbReference>
<dbReference type="Pfam" id="PF02518">
    <property type="entry name" value="HATPase_c"/>
    <property type="match status" value="1"/>
</dbReference>
<evidence type="ECO:0000256" key="5">
    <source>
        <dbReference type="ARBA" id="ARBA00022777"/>
    </source>
</evidence>
<dbReference type="EC" id="2.7.13.3" evidence="2"/>
<dbReference type="PROSITE" id="PS50109">
    <property type="entry name" value="HIS_KIN"/>
    <property type="match status" value="1"/>
</dbReference>
<dbReference type="InterPro" id="IPR001610">
    <property type="entry name" value="PAC"/>
</dbReference>
<dbReference type="PRINTS" id="PR00344">
    <property type="entry name" value="BCTRLSENSOR"/>
</dbReference>
<dbReference type="InterPro" id="IPR052162">
    <property type="entry name" value="Sensor_kinase/Photoreceptor"/>
</dbReference>
<comment type="catalytic activity">
    <reaction evidence="1">
        <text>ATP + protein L-histidine = ADP + protein N-phospho-L-histidine.</text>
        <dbReference type="EC" id="2.7.13.3"/>
    </reaction>
</comment>
<dbReference type="SUPFAM" id="SSF55781">
    <property type="entry name" value="GAF domain-like"/>
    <property type="match status" value="1"/>
</dbReference>
<dbReference type="FunFam" id="3.30.565.10:FF:000006">
    <property type="entry name" value="Sensor histidine kinase WalK"/>
    <property type="match status" value="1"/>
</dbReference>
<dbReference type="InterPro" id="IPR035965">
    <property type="entry name" value="PAS-like_dom_sf"/>
</dbReference>
<protein>
    <recommendedName>
        <fullName evidence="2">histidine kinase</fullName>
        <ecNumber evidence="2">2.7.13.3</ecNumber>
    </recommendedName>
</protein>
<dbReference type="Proteomes" id="UP000015350">
    <property type="component" value="Unassembled WGS sequence"/>
</dbReference>
<proteinExistence type="predicted"/>